<keyword evidence="2" id="KW-0813">Transport</keyword>
<dbReference type="InterPro" id="IPR005895">
    <property type="entry name" value="ABC_transptr_haem_export_CcmA"/>
</dbReference>
<keyword evidence="7" id="KW-0472">Membrane</keyword>
<proteinExistence type="inferred from homology"/>
<comment type="similarity">
    <text evidence="1">Belongs to the ABC transporter superfamily.</text>
</comment>
<dbReference type="AlphaFoldDB" id="A0A1T4QPC0"/>
<feature type="domain" description="ABC transporter" evidence="8">
    <location>
        <begin position="6"/>
        <end position="202"/>
    </location>
</feature>
<keyword evidence="4" id="KW-0201">Cytochrome c-type biogenesis</keyword>
<dbReference type="InterPro" id="IPR003439">
    <property type="entry name" value="ABC_transporter-like_ATP-bd"/>
</dbReference>
<dbReference type="NCBIfam" id="TIGR01189">
    <property type="entry name" value="ccmA"/>
    <property type="match status" value="1"/>
</dbReference>
<keyword evidence="10" id="KW-1185">Reference proteome</keyword>
<evidence type="ECO:0000313" key="9">
    <source>
        <dbReference type="EMBL" id="SKA05098.1"/>
    </source>
</evidence>
<protein>
    <submittedName>
        <fullName evidence="9">Heme exporter protein A</fullName>
    </submittedName>
</protein>
<dbReference type="SMART" id="SM00382">
    <property type="entry name" value="AAA"/>
    <property type="match status" value="1"/>
</dbReference>
<evidence type="ECO:0000256" key="4">
    <source>
        <dbReference type="ARBA" id="ARBA00022748"/>
    </source>
</evidence>
<dbReference type="OrthoDB" id="9800654at2"/>
<evidence type="ECO:0000256" key="1">
    <source>
        <dbReference type="ARBA" id="ARBA00005417"/>
    </source>
</evidence>
<dbReference type="RefSeq" id="WP_085935013.1">
    <property type="nucleotide sequence ID" value="NZ_FUWJ01000003.1"/>
</dbReference>
<dbReference type="PANTHER" id="PTHR43499">
    <property type="entry name" value="ABC TRANSPORTER I FAMILY MEMBER 1"/>
    <property type="match status" value="1"/>
</dbReference>
<keyword evidence="5" id="KW-0067">ATP-binding</keyword>
<evidence type="ECO:0000256" key="2">
    <source>
        <dbReference type="ARBA" id="ARBA00022448"/>
    </source>
</evidence>
<dbReference type="SUPFAM" id="SSF52540">
    <property type="entry name" value="P-loop containing nucleoside triphosphate hydrolases"/>
    <property type="match status" value="1"/>
</dbReference>
<evidence type="ECO:0000313" key="10">
    <source>
        <dbReference type="Proteomes" id="UP000190092"/>
    </source>
</evidence>
<dbReference type="PROSITE" id="PS00211">
    <property type="entry name" value="ABC_TRANSPORTER_1"/>
    <property type="match status" value="1"/>
</dbReference>
<evidence type="ECO:0000259" key="8">
    <source>
        <dbReference type="PROSITE" id="PS50893"/>
    </source>
</evidence>
<evidence type="ECO:0000256" key="3">
    <source>
        <dbReference type="ARBA" id="ARBA00022741"/>
    </source>
</evidence>
<dbReference type="NCBIfam" id="NF010061">
    <property type="entry name" value="PRK13538.1"/>
    <property type="match status" value="1"/>
</dbReference>
<name>A0A1T4QPC0_9HYPH</name>
<organism evidence="9 10">
    <name type="scientific">Enhydrobacter aerosaccus</name>
    <dbReference type="NCBI Taxonomy" id="225324"/>
    <lineage>
        <taxon>Bacteria</taxon>
        <taxon>Pseudomonadati</taxon>
        <taxon>Pseudomonadota</taxon>
        <taxon>Alphaproteobacteria</taxon>
        <taxon>Hyphomicrobiales</taxon>
        <taxon>Enhydrobacter</taxon>
    </lineage>
</organism>
<reference evidence="10" key="1">
    <citation type="submission" date="2017-02" db="EMBL/GenBank/DDBJ databases">
        <authorList>
            <person name="Varghese N."/>
            <person name="Submissions S."/>
        </authorList>
    </citation>
    <scope>NUCLEOTIDE SEQUENCE [LARGE SCALE GENOMIC DNA]</scope>
    <source>
        <strain evidence="10">ATCC 27094</strain>
    </source>
</reference>
<dbReference type="GO" id="GO:0022857">
    <property type="term" value="F:transmembrane transporter activity"/>
    <property type="evidence" value="ECO:0007669"/>
    <property type="project" value="InterPro"/>
</dbReference>
<evidence type="ECO:0000256" key="5">
    <source>
        <dbReference type="ARBA" id="ARBA00022840"/>
    </source>
</evidence>
<dbReference type="Proteomes" id="UP000190092">
    <property type="component" value="Unassembled WGS sequence"/>
</dbReference>
<dbReference type="STRING" id="225324.SAMN02745126_03331"/>
<dbReference type="GO" id="GO:0016887">
    <property type="term" value="F:ATP hydrolysis activity"/>
    <property type="evidence" value="ECO:0007669"/>
    <property type="project" value="InterPro"/>
</dbReference>
<dbReference type="EMBL" id="FUWJ01000003">
    <property type="protein sequence ID" value="SKA05098.1"/>
    <property type="molecule type" value="Genomic_DNA"/>
</dbReference>
<dbReference type="Pfam" id="PF00005">
    <property type="entry name" value="ABC_tran"/>
    <property type="match status" value="1"/>
</dbReference>
<dbReference type="PROSITE" id="PS50893">
    <property type="entry name" value="ABC_TRANSPORTER_2"/>
    <property type="match status" value="1"/>
</dbReference>
<evidence type="ECO:0000256" key="7">
    <source>
        <dbReference type="ARBA" id="ARBA00023136"/>
    </source>
</evidence>
<evidence type="ECO:0000256" key="6">
    <source>
        <dbReference type="ARBA" id="ARBA00022967"/>
    </source>
</evidence>
<dbReference type="InterPro" id="IPR017871">
    <property type="entry name" value="ABC_transporter-like_CS"/>
</dbReference>
<dbReference type="InterPro" id="IPR003593">
    <property type="entry name" value="AAA+_ATPase"/>
</dbReference>
<gene>
    <name evidence="9" type="ORF">SAMN02745126_03331</name>
</gene>
<keyword evidence="3" id="KW-0547">Nucleotide-binding</keyword>
<dbReference type="PANTHER" id="PTHR43499:SF1">
    <property type="entry name" value="ABC TRANSPORTER I FAMILY MEMBER 1"/>
    <property type="match status" value="1"/>
</dbReference>
<keyword evidence="6" id="KW-1278">Translocase</keyword>
<dbReference type="GO" id="GO:0005524">
    <property type="term" value="F:ATP binding"/>
    <property type="evidence" value="ECO:0007669"/>
    <property type="project" value="UniProtKB-KW"/>
</dbReference>
<sequence>MTIALLEVSGLSCRRGGRRVFDALSFTLNAGELLALTGRNGSGKTTLLRALALLVPADKGSIRWRGQDVSDDREGWRGELAWLGHLEGLKGDLTVAENIAVAQRLRGQAEAADLDIALTAFGLAKLAQRPVRTLSAGQRRRAALARVAASRATTWLLDEPLNALDAAAREALQTALAAHLAAGGLAIAATHAPLAGARVLDMS</sequence>
<dbReference type="Gene3D" id="3.40.50.300">
    <property type="entry name" value="P-loop containing nucleotide triphosphate hydrolases"/>
    <property type="match status" value="1"/>
</dbReference>
<dbReference type="GO" id="GO:0017004">
    <property type="term" value="P:cytochrome complex assembly"/>
    <property type="evidence" value="ECO:0007669"/>
    <property type="project" value="UniProtKB-KW"/>
</dbReference>
<dbReference type="InterPro" id="IPR027417">
    <property type="entry name" value="P-loop_NTPase"/>
</dbReference>
<accession>A0A1T4QPC0</accession>